<feature type="region of interest" description="Disordered" evidence="1">
    <location>
        <begin position="143"/>
        <end position="220"/>
    </location>
</feature>
<feature type="region of interest" description="Disordered" evidence="1">
    <location>
        <begin position="76"/>
        <end position="101"/>
    </location>
</feature>
<proteinExistence type="predicted"/>
<feature type="region of interest" description="Disordered" evidence="1">
    <location>
        <begin position="435"/>
        <end position="478"/>
    </location>
</feature>
<feature type="region of interest" description="Disordered" evidence="1">
    <location>
        <begin position="29"/>
        <end position="52"/>
    </location>
</feature>
<dbReference type="CDD" id="cd22584">
    <property type="entry name" value="Rcat_RBR_unk"/>
    <property type="match status" value="1"/>
</dbReference>
<feature type="compositionally biased region" description="Polar residues" evidence="1">
    <location>
        <begin position="92"/>
        <end position="101"/>
    </location>
</feature>
<evidence type="ECO:0000313" key="2">
    <source>
        <dbReference type="EMBL" id="CEM10621.1"/>
    </source>
</evidence>
<dbReference type="EMBL" id="CDMZ01000269">
    <property type="protein sequence ID" value="CEM10621.1"/>
    <property type="molecule type" value="Genomic_DNA"/>
</dbReference>
<feature type="compositionally biased region" description="Acidic residues" evidence="1">
    <location>
        <begin position="445"/>
        <end position="459"/>
    </location>
</feature>
<feature type="region of interest" description="Disordered" evidence="1">
    <location>
        <begin position="509"/>
        <end position="721"/>
    </location>
</feature>
<dbReference type="GO" id="GO:0004842">
    <property type="term" value="F:ubiquitin-protein transferase activity"/>
    <property type="evidence" value="ECO:0007669"/>
    <property type="project" value="InterPro"/>
</dbReference>
<feature type="compositionally biased region" description="Basic and acidic residues" evidence="1">
    <location>
        <begin position="672"/>
        <end position="708"/>
    </location>
</feature>
<feature type="compositionally biased region" description="Basic and acidic residues" evidence="1">
    <location>
        <begin position="254"/>
        <end position="267"/>
    </location>
</feature>
<evidence type="ECO:0008006" key="3">
    <source>
        <dbReference type="Google" id="ProtNLM"/>
    </source>
</evidence>
<protein>
    <recommendedName>
        <fullName evidence="3">RING-type domain-containing protein</fullName>
    </recommendedName>
</protein>
<dbReference type="AlphaFoldDB" id="A0A0G4FBV5"/>
<feature type="compositionally biased region" description="Low complexity" evidence="1">
    <location>
        <begin position="591"/>
        <end position="610"/>
    </location>
</feature>
<reference evidence="2" key="1">
    <citation type="submission" date="2014-11" db="EMBL/GenBank/DDBJ databases">
        <authorList>
            <person name="Otto D Thomas"/>
            <person name="Naeem Raeece"/>
        </authorList>
    </citation>
    <scope>NUCLEOTIDE SEQUENCE</scope>
</reference>
<dbReference type="VEuPathDB" id="CryptoDB:Cvel_16257"/>
<dbReference type="PANTHER" id="PTHR11685">
    <property type="entry name" value="RBR FAMILY RING FINGER AND IBR DOMAIN-CONTAINING"/>
    <property type="match status" value="1"/>
</dbReference>
<dbReference type="SUPFAM" id="SSF57850">
    <property type="entry name" value="RING/U-box"/>
    <property type="match status" value="1"/>
</dbReference>
<feature type="region of interest" description="Disordered" evidence="1">
    <location>
        <begin position="245"/>
        <end position="275"/>
    </location>
</feature>
<sequence>MFDSRREDLILEATAHRRVERLEEFLRNAPVPPRDSGTVEGESGSLAETERVGETGRWNASVGVQVEGEGVAVQTETETQTELVGGGGKETSACSTEGGNAVATQTETQAVGGEEARRTSAGAPLTLYEIMGLTELESSVSVGAQSVPRRRGDANIPHTETNEHGVQTGAEDESSASASASSPLPETTEGELEADLITKREKETSSPLPETTEGELEADLITKREKEKKQFEECLANRCPGSLTSVKSKKGPNKGKETENQQTEKEAPVPSQTAAGSSSFAASTFCRKCLLEFVEAQVEQARFFVPTLKCICGLGNLTWASCDRAIQGGTGRFARRRGTVTRRLLGVAARALTFRCECDATVSLFDREYPEGTPYELEDAAQRLRRETEDEDEYSDEECMAIEDEEGRSPSSSPSSRASVSVGFVKSLWEFIEEEGEGKRKGTEGEGENETETPNDVAEEGSAFASRSSSVRRSCSLPDVPRCPAVCASPVEFLLPPLGIARSLVTPNCKRETEETQGEDEWCDPLPPVPSERDPGMSLSPPNRRRFSTSELPRMGVNRGESDPGRNVTSRGVSASPVPRGPSPAPSSFESARSGSVSISVSVSAVSSASRRPRPGSKEEDSLVSTASVSEGCSSSSLTAAGPREGESKLGQEGSEVVSPPPETVSAAQTELEQKSSQEETGGERKVEEGEAVVKEKEPSARTDRDEDIREGEEPGSPLKLDVHLDSFSNFSSAVERLRNQYVSRFVSSLRAVEEEEARLLMDRAEEVWKKGWSDFKEYCQLRLTAKELVFNWLLQSEKEEGKGKDGSGEGLEGMFSAGGTEGRKALEAEFQHLAGAVVDPERKTAFLLRVVNELSTFETRCCGTFFCWKCQTSHSDDFGCEDFENDSEYLSRFDNERDAEPVRCPNCRVPVLRSEGCNSMQCICGTQFCYACASDQNDAECSC</sequence>
<accession>A0A0G4FBV5</accession>
<feature type="compositionally biased region" description="Low complexity" evidence="1">
    <location>
        <begin position="466"/>
        <end position="476"/>
    </location>
</feature>
<dbReference type="Pfam" id="PF26200">
    <property type="entry name" value="Rcat_RNF216"/>
    <property type="match status" value="1"/>
</dbReference>
<dbReference type="Gene3D" id="1.20.120.1750">
    <property type="match status" value="1"/>
</dbReference>
<organism evidence="2">
    <name type="scientific">Chromera velia CCMP2878</name>
    <dbReference type="NCBI Taxonomy" id="1169474"/>
    <lineage>
        <taxon>Eukaryota</taxon>
        <taxon>Sar</taxon>
        <taxon>Alveolata</taxon>
        <taxon>Colpodellida</taxon>
        <taxon>Chromeraceae</taxon>
        <taxon>Chromera</taxon>
    </lineage>
</organism>
<dbReference type="GO" id="GO:0016567">
    <property type="term" value="P:protein ubiquitination"/>
    <property type="evidence" value="ECO:0007669"/>
    <property type="project" value="InterPro"/>
</dbReference>
<dbReference type="InterPro" id="IPR031127">
    <property type="entry name" value="E3_UB_ligase_RBR"/>
</dbReference>
<feature type="compositionally biased region" description="Polar residues" evidence="1">
    <location>
        <begin position="623"/>
        <end position="639"/>
    </location>
</feature>
<gene>
    <name evidence="2" type="ORF">Cvel_16257</name>
</gene>
<name>A0A0G4FBV5_9ALVE</name>
<evidence type="ECO:0000256" key="1">
    <source>
        <dbReference type="SAM" id="MobiDB-lite"/>
    </source>
</evidence>